<proteinExistence type="predicted"/>
<dbReference type="EMBL" id="JAENRR010000062">
    <property type="protein sequence ID" value="MBK3519316.1"/>
    <property type="molecule type" value="Genomic_DNA"/>
</dbReference>
<keyword evidence="3" id="KW-1185">Reference proteome</keyword>
<comment type="caution">
    <text evidence="2">The sequence shown here is derived from an EMBL/GenBank/DDBJ whole genome shotgun (WGS) entry which is preliminary data.</text>
</comment>
<evidence type="ECO:0000256" key="1">
    <source>
        <dbReference type="SAM" id="MobiDB-lite"/>
    </source>
</evidence>
<evidence type="ECO:0008006" key="4">
    <source>
        <dbReference type="Google" id="ProtNLM"/>
    </source>
</evidence>
<protein>
    <recommendedName>
        <fullName evidence="4">Zf-HC2 domain-containing protein</fullName>
    </recommendedName>
</protein>
<gene>
    <name evidence="2" type="ORF">JIV24_18350</name>
</gene>
<dbReference type="Proteomes" id="UP000605676">
    <property type="component" value="Unassembled WGS sequence"/>
</dbReference>
<dbReference type="RefSeq" id="WP_200466536.1">
    <property type="nucleotide sequence ID" value="NZ_JAENRR010000062.1"/>
</dbReference>
<organism evidence="2 3">
    <name type="scientific">Carboxylicivirga marina</name>
    <dbReference type="NCBI Taxonomy" id="2800988"/>
    <lineage>
        <taxon>Bacteria</taxon>
        <taxon>Pseudomonadati</taxon>
        <taxon>Bacteroidota</taxon>
        <taxon>Bacteroidia</taxon>
        <taxon>Marinilabiliales</taxon>
        <taxon>Marinilabiliaceae</taxon>
        <taxon>Carboxylicivirga</taxon>
    </lineage>
</organism>
<evidence type="ECO:0000313" key="2">
    <source>
        <dbReference type="EMBL" id="MBK3519316.1"/>
    </source>
</evidence>
<accession>A0ABS1HNU6</accession>
<feature type="region of interest" description="Disordered" evidence="1">
    <location>
        <begin position="71"/>
        <end position="91"/>
    </location>
</feature>
<name>A0ABS1HNU6_9BACT</name>
<feature type="compositionally biased region" description="Polar residues" evidence="1">
    <location>
        <begin position="75"/>
        <end position="84"/>
    </location>
</feature>
<sequence length="91" mass="10986">MDTKGKMMISCKEATFLISKKQQDKLTRIEKIQLTFHLMMCKYCRRFERQTKFITKAIKKMNRRVEKQGVPMQMTDAQKQQLRQKLNEANR</sequence>
<reference evidence="2 3" key="1">
    <citation type="submission" date="2021-01" db="EMBL/GenBank/DDBJ databases">
        <title>Carboxyliciviraga sp.nov., isolated from coastal sediments.</title>
        <authorList>
            <person name="Lu D."/>
            <person name="Zhang T."/>
        </authorList>
    </citation>
    <scope>NUCLEOTIDE SEQUENCE [LARGE SCALE GENOMIC DNA]</scope>
    <source>
        <strain evidence="2 3">N1Y132</strain>
    </source>
</reference>
<evidence type="ECO:0000313" key="3">
    <source>
        <dbReference type="Proteomes" id="UP000605676"/>
    </source>
</evidence>